<evidence type="ECO:0000256" key="8">
    <source>
        <dbReference type="SAM" id="SignalP"/>
    </source>
</evidence>
<feature type="signal peptide" evidence="8">
    <location>
        <begin position="1"/>
        <end position="17"/>
    </location>
</feature>
<dbReference type="InterPro" id="IPR020846">
    <property type="entry name" value="MFS_dom"/>
</dbReference>
<dbReference type="AlphaFoldDB" id="A0A7R8ZEY2"/>
<evidence type="ECO:0000256" key="3">
    <source>
        <dbReference type="ARBA" id="ARBA00022448"/>
    </source>
</evidence>
<dbReference type="PANTHER" id="PTHR23511">
    <property type="entry name" value="SYNAPTIC VESICLE GLYCOPROTEIN 2"/>
    <property type="match status" value="1"/>
</dbReference>
<dbReference type="PROSITE" id="PS50850">
    <property type="entry name" value="MFS"/>
    <property type="match status" value="1"/>
</dbReference>
<evidence type="ECO:0000256" key="6">
    <source>
        <dbReference type="ARBA" id="ARBA00023136"/>
    </source>
</evidence>
<evidence type="ECO:0000259" key="9">
    <source>
        <dbReference type="PROSITE" id="PS50850"/>
    </source>
</evidence>
<proteinExistence type="inferred from homology"/>
<accession>A0A7R8ZEY2</accession>
<protein>
    <recommendedName>
        <fullName evidence="9">Major facilitator superfamily (MFS) profile domain-containing protein</fullName>
    </recommendedName>
</protein>
<organism evidence="10">
    <name type="scientific">Timema douglasi</name>
    <name type="common">Walking stick</name>
    <dbReference type="NCBI Taxonomy" id="61478"/>
    <lineage>
        <taxon>Eukaryota</taxon>
        <taxon>Metazoa</taxon>
        <taxon>Ecdysozoa</taxon>
        <taxon>Arthropoda</taxon>
        <taxon>Hexapoda</taxon>
        <taxon>Insecta</taxon>
        <taxon>Pterygota</taxon>
        <taxon>Neoptera</taxon>
        <taxon>Polyneoptera</taxon>
        <taxon>Phasmatodea</taxon>
        <taxon>Timematodea</taxon>
        <taxon>Timematoidea</taxon>
        <taxon>Timematidae</taxon>
        <taxon>Timema</taxon>
    </lineage>
</organism>
<dbReference type="Gene3D" id="1.20.1250.20">
    <property type="entry name" value="MFS general substrate transporter like domains"/>
    <property type="match status" value="1"/>
</dbReference>
<dbReference type="GO" id="GO:0016020">
    <property type="term" value="C:membrane"/>
    <property type="evidence" value="ECO:0007669"/>
    <property type="project" value="UniProtKB-SubCell"/>
</dbReference>
<dbReference type="InterPro" id="IPR036259">
    <property type="entry name" value="MFS_trans_sf"/>
</dbReference>
<gene>
    <name evidence="10" type="ORF">TDIB3V08_LOCUS9088</name>
</gene>
<feature type="transmembrane region" description="Helical" evidence="7">
    <location>
        <begin position="429"/>
        <end position="452"/>
    </location>
</feature>
<feature type="chain" id="PRO_5031094135" description="Major facilitator superfamily (MFS) profile domain-containing protein" evidence="8">
    <location>
        <begin position="18"/>
        <end position="485"/>
    </location>
</feature>
<keyword evidence="4 7" id="KW-0812">Transmembrane</keyword>
<keyword evidence="5 7" id="KW-1133">Transmembrane helix</keyword>
<evidence type="ECO:0000256" key="2">
    <source>
        <dbReference type="ARBA" id="ARBA00008335"/>
    </source>
</evidence>
<feature type="transmembrane region" description="Helical" evidence="7">
    <location>
        <begin position="66"/>
        <end position="87"/>
    </location>
</feature>
<feature type="transmembrane region" description="Helical" evidence="7">
    <location>
        <begin position="93"/>
        <end position="112"/>
    </location>
</feature>
<reference evidence="10" key="1">
    <citation type="submission" date="2020-11" db="EMBL/GenBank/DDBJ databases">
        <authorList>
            <person name="Tran Van P."/>
        </authorList>
    </citation>
    <scope>NUCLEOTIDE SEQUENCE</scope>
</reference>
<comment type="similarity">
    <text evidence="2">Belongs to the major facilitator superfamily.</text>
</comment>
<dbReference type="EMBL" id="OA569930">
    <property type="protein sequence ID" value="CAD7202910.1"/>
    <property type="molecule type" value="Genomic_DNA"/>
</dbReference>
<feature type="transmembrane region" description="Helical" evidence="7">
    <location>
        <begin position="41"/>
        <end position="59"/>
    </location>
</feature>
<keyword evidence="8" id="KW-0732">Signal</keyword>
<evidence type="ECO:0000256" key="5">
    <source>
        <dbReference type="ARBA" id="ARBA00022989"/>
    </source>
</evidence>
<feature type="transmembrane region" description="Helical" evidence="7">
    <location>
        <begin position="165"/>
        <end position="185"/>
    </location>
</feature>
<feature type="domain" description="Major facilitator superfamily (MFS) profile" evidence="9">
    <location>
        <begin position="1"/>
        <end position="485"/>
    </location>
</feature>
<dbReference type="GO" id="GO:0022857">
    <property type="term" value="F:transmembrane transporter activity"/>
    <property type="evidence" value="ECO:0007669"/>
    <property type="project" value="InterPro"/>
</dbReference>
<evidence type="ECO:0000256" key="7">
    <source>
        <dbReference type="SAM" id="Phobius"/>
    </source>
</evidence>
<dbReference type="SUPFAM" id="SSF103473">
    <property type="entry name" value="MFS general substrate transporter"/>
    <property type="match status" value="2"/>
</dbReference>
<evidence type="ECO:0000256" key="1">
    <source>
        <dbReference type="ARBA" id="ARBA00004141"/>
    </source>
</evidence>
<evidence type="ECO:0000313" key="10">
    <source>
        <dbReference type="EMBL" id="CAD7202910.1"/>
    </source>
</evidence>
<sequence length="485" mass="52861">MFGCGFCLVAMVCELYGTSYLLPAAQCDFQMSAQEKGLLNSISLIGVISSSHLWGYLADTKGRRKILMVTLAMDAVCAVISCFAPTFYIYLVVRYFCGFFVCGPSAIVYAYIGEFHAAPTRARAIVFVSVVVSIASIGQPGLAWLVIPRPWSFQLAWFTFNSWRVFVFLCAVPSILTCLFLLFFLPESPKYYLVKGREEEALTILRRMYSLNNNKSPDDYPVKSIKMELPPEELERLKALSERPTLLTVVKSVWQQTAPLFCGPHLGATLLVCSTQFGLFTCFNGLSLWLPEVFNIMGAYSASHPESYATACEIIGSAVEALPVSSDTSTSAMEGNASILLSVLTHEAVPMMVNRSAVSTSTEVSGCDTSIDPSAFQNTLIVGVVATCVSFTGGYIVNYVGKKKFLLFLLVTATGCGFGLNFATTTTSVLILSCVFVTFSGLSANLVSSTVVDVFPTHLSRCTLCDTRRNRSKAGHSLPLMLVSW</sequence>
<comment type="subcellular location">
    <subcellularLocation>
        <location evidence="1">Membrane</location>
        <topology evidence="1">Multi-pass membrane protein</topology>
    </subcellularLocation>
</comment>
<evidence type="ECO:0000256" key="4">
    <source>
        <dbReference type="ARBA" id="ARBA00022692"/>
    </source>
</evidence>
<feature type="transmembrane region" description="Helical" evidence="7">
    <location>
        <begin position="124"/>
        <end position="145"/>
    </location>
</feature>
<name>A0A7R8ZEY2_TIMDO</name>
<feature type="transmembrane region" description="Helical" evidence="7">
    <location>
        <begin position="405"/>
        <end position="423"/>
    </location>
</feature>
<dbReference type="Pfam" id="PF00083">
    <property type="entry name" value="Sugar_tr"/>
    <property type="match status" value="1"/>
</dbReference>
<keyword evidence="6 7" id="KW-0472">Membrane</keyword>
<keyword evidence="3" id="KW-0813">Transport</keyword>
<dbReference type="InterPro" id="IPR005828">
    <property type="entry name" value="MFS_sugar_transport-like"/>
</dbReference>
<dbReference type="PANTHER" id="PTHR23511:SF35">
    <property type="entry name" value="MAJOR FACILITATOR SUPERFAMILY (MFS) PROFILE DOMAIN-CONTAINING PROTEIN"/>
    <property type="match status" value="1"/>
</dbReference>